<proteinExistence type="inferred from homology"/>
<protein>
    <submittedName>
        <fullName evidence="5">Cytochrome P450</fullName>
    </submittedName>
</protein>
<dbReference type="InterPro" id="IPR050121">
    <property type="entry name" value="Cytochrome_P450_monoxygenase"/>
</dbReference>
<organism evidence="5 6">
    <name type="scientific">Schizophyllum amplum</name>
    <dbReference type="NCBI Taxonomy" id="97359"/>
    <lineage>
        <taxon>Eukaryota</taxon>
        <taxon>Fungi</taxon>
        <taxon>Dikarya</taxon>
        <taxon>Basidiomycota</taxon>
        <taxon>Agaricomycotina</taxon>
        <taxon>Agaricomycetes</taxon>
        <taxon>Agaricomycetidae</taxon>
        <taxon>Agaricales</taxon>
        <taxon>Schizophyllaceae</taxon>
        <taxon>Schizophyllum</taxon>
    </lineage>
</organism>
<comment type="cofactor">
    <cofactor evidence="4">
        <name>heme</name>
        <dbReference type="ChEBI" id="CHEBI:30413"/>
    </cofactor>
</comment>
<dbReference type="Proteomes" id="UP000320762">
    <property type="component" value="Unassembled WGS sequence"/>
</dbReference>
<dbReference type="InterPro" id="IPR001128">
    <property type="entry name" value="Cyt_P450"/>
</dbReference>
<evidence type="ECO:0000256" key="3">
    <source>
        <dbReference type="ARBA" id="ARBA00023002"/>
    </source>
</evidence>
<keyword evidence="4" id="KW-0479">Metal-binding</keyword>
<evidence type="ECO:0000313" key="5">
    <source>
        <dbReference type="EMBL" id="TRM67590.1"/>
    </source>
</evidence>
<dbReference type="STRING" id="97359.A0A550CS26"/>
<dbReference type="GO" id="GO:0004497">
    <property type="term" value="F:monooxygenase activity"/>
    <property type="evidence" value="ECO:0007669"/>
    <property type="project" value="InterPro"/>
</dbReference>
<evidence type="ECO:0000256" key="2">
    <source>
        <dbReference type="ARBA" id="ARBA00010617"/>
    </source>
</evidence>
<dbReference type="InterPro" id="IPR002401">
    <property type="entry name" value="Cyt_P450_E_grp-I"/>
</dbReference>
<dbReference type="Gene3D" id="1.10.630.10">
    <property type="entry name" value="Cytochrome P450"/>
    <property type="match status" value="1"/>
</dbReference>
<dbReference type="EMBL" id="VDMD01000002">
    <property type="protein sequence ID" value="TRM67590.1"/>
    <property type="molecule type" value="Genomic_DNA"/>
</dbReference>
<keyword evidence="3" id="KW-0560">Oxidoreductase</keyword>
<name>A0A550CS26_9AGAR</name>
<reference evidence="5 6" key="1">
    <citation type="journal article" date="2019" name="New Phytol.">
        <title>Comparative genomics reveals unique wood-decay strategies and fruiting body development in the Schizophyllaceae.</title>
        <authorList>
            <person name="Almasi E."/>
            <person name="Sahu N."/>
            <person name="Krizsan K."/>
            <person name="Balint B."/>
            <person name="Kovacs G.M."/>
            <person name="Kiss B."/>
            <person name="Cseklye J."/>
            <person name="Drula E."/>
            <person name="Henrissat B."/>
            <person name="Nagy I."/>
            <person name="Chovatia M."/>
            <person name="Adam C."/>
            <person name="LaButti K."/>
            <person name="Lipzen A."/>
            <person name="Riley R."/>
            <person name="Grigoriev I.V."/>
            <person name="Nagy L.G."/>
        </authorList>
    </citation>
    <scope>NUCLEOTIDE SEQUENCE [LARGE SCALE GENOMIC DNA]</scope>
    <source>
        <strain evidence="5 6">NL-1724</strain>
    </source>
</reference>
<dbReference type="PANTHER" id="PTHR24305">
    <property type="entry name" value="CYTOCHROME P450"/>
    <property type="match status" value="1"/>
</dbReference>
<dbReference type="SUPFAM" id="SSF48264">
    <property type="entry name" value="Cytochrome P450"/>
    <property type="match status" value="1"/>
</dbReference>
<keyword evidence="6" id="KW-1185">Reference proteome</keyword>
<feature type="binding site" description="axial binding residue" evidence="4">
    <location>
        <position position="430"/>
    </location>
    <ligand>
        <name>heme</name>
        <dbReference type="ChEBI" id="CHEBI:30413"/>
    </ligand>
    <ligandPart>
        <name>Fe</name>
        <dbReference type="ChEBI" id="CHEBI:18248"/>
    </ligandPart>
</feature>
<dbReference type="Pfam" id="PF00067">
    <property type="entry name" value="p450"/>
    <property type="match status" value="1"/>
</dbReference>
<dbReference type="GO" id="GO:0020037">
    <property type="term" value="F:heme binding"/>
    <property type="evidence" value="ECO:0007669"/>
    <property type="project" value="InterPro"/>
</dbReference>
<keyword evidence="4" id="KW-0349">Heme</keyword>
<evidence type="ECO:0000256" key="1">
    <source>
        <dbReference type="ARBA" id="ARBA00005179"/>
    </source>
</evidence>
<comment type="similarity">
    <text evidence="2">Belongs to the cytochrome P450 family.</text>
</comment>
<dbReference type="PRINTS" id="PR00385">
    <property type="entry name" value="P450"/>
</dbReference>
<evidence type="ECO:0000313" key="6">
    <source>
        <dbReference type="Proteomes" id="UP000320762"/>
    </source>
</evidence>
<dbReference type="PRINTS" id="PR00463">
    <property type="entry name" value="EP450I"/>
</dbReference>
<comment type="pathway">
    <text evidence="1">Secondary metabolite biosynthesis.</text>
</comment>
<sequence length="485" mass="54228">MVNLFLLPTVGLGLPLFSLALAALLYWLIRAVFTLYLSPLRHIPGPWYAAVSDIYFLSCVVRLRQSKIIHGLFETYGPIVRIGPNRVAFNDVAGLKSVYSVGRFDKGPFYRTGSWVFSILEHAPHSARRKIVAPHYTPDNMRSFEPEIQAIVGTMLSTLETIDKPVDCLAMFHHLMMDVILVTAYDCHLDAVQLALSLLLNDFVRVGVLRNTLPSWFWAPISMFPNARWRQFCAASEIVQDYVSDRVEELRAKMDSGLMKDRKPMVQRLLESGLPSLDVTAEAIGHTVAGTDTTATTLSYMCYTLSQRPDVVQRLRSELESFADGSSVDMSVLTLPYLNAFLKEGLRLYGSAPSLLERVVPGVKTNSEPFSLLEYDLPAGTLVGAQSWSLSRDPSVFISPEEFMPERWLSEDTSAMAAHLFPYGFGTRACVGQTLAQLMLRLTLLRKRTAGAWTYGTCLQTKTKFQTDNISGFHVLQDLFPAGFE</sequence>
<dbReference type="OrthoDB" id="3945418at2759"/>
<dbReference type="InterPro" id="IPR036396">
    <property type="entry name" value="Cyt_P450_sf"/>
</dbReference>
<keyword evidence="4" id="KW-0408">Iron</keyword>
<dbReference type="GO" id="GO:0016705">
    <property type="term" value="F:oxidoreductase activity, acting on paired donors, with incorporation or reduction of molecular oxygen"/>
    <property type="evidence" value="ECO:0007669"/>
    <property type="project" value="InterPro"/>
</dbReference>
<dbReference type="AlphaFoldDB" id="A0A550CS26"/>
<dbReference type="GO" id="GO:0005506">
    <property type="term" value="F:iron ion binding"/>
    <property type="evidence" value="ECO:0007669"/>
    <property type="project" value="InterPro"/>
</dbReference>
<dbReference type="PANTHER" id="PTHR24305:SF96">
    <property type="entry name" value="CYTOCHROME P450 MONOOXYGENASE STCB-RELATED"/>
    <property type="match status" value="1"/>
</dbReference>
<accession>A0A550CS26</accession>
<gene>
    <name evidence="5" type="ORF">BD626DRAFT_544996</name>
</gene>
<evidence type="ECO:0000256" key="4">
    <source>
        <dbReference type="PIRSR" id="PIRSR602401-1"/>
    </source>
</evidence>
<comment type="caution">
    <text evidence="5">The sequence shown here is derived from an EMBL/GenBank/DDBJ whole genome shotgun (WGS) entry which is preliminary data.</text>
</comment>